<accession>A0ABT1WBW3</accession>
<evidence type="ECO:0000313" key="1">
    <source>
        <dbReference type="EMBL" id="MCQ8895005.1"/>
    </source>
</evidence>
<evidence type="ECO:0008006" key="3">
    <source>
        <dbReference type="Google" id="ProtNLM"/>
    </source>
</evidence>
<keyword evidence="2" id="KW-1185">Reference proteome</keyword>
<reference evidence="1 2" key="1">
    <citation type="submission" date="2022-07" db="EMBL/GenBank/DDBJ databases">
        <authorList>
            <person name="Xamxidin M."/>
            <person name="Wu M."/>
        </authorList>
    </citation>
    <scope>NUCLEOTIDE SEQUENCE [LARGE SCALE GENOMIC DNA]</scope>
    <source>
        <strain evidence="1 2">NBRC 111650</strain>
    </source>
</reference>
<name>A0ABT1WBW3_9BURK</name>
<dbReference type="Proteomes" id="UP001204142">
    <property type="component" value="Unassembled WGS sequence"/>
</dbReference>
<dbReference type="RefSeq" id="WP_256762666.1">
    <property type="nucleotide sequence ID" value="NZ_JANIGO010000001.1"/>
</dbReference>
<protein>
    <recommendedName>
        <fullName evidence="3">Lipoprotein</fullName>
    </recommendedName>
</protein>
<gene>
    <name evidence="1" type="ORF">NQT62_00965</name>
</gene>
<comment type="caution">
    <text evidence="1">The sequence shown here is derived from an EMBL/GenBank/DDBJ whole genome shotgun (WGS) entry which is preliminary data.</text>
</comment>
<dbReference type="PROSITE" id="PS51257">
    <property type="entry name" value="PROKAR_LIPOPROTEIN"/>
    <property type="match status" value="1"/>
</dbReference>
<proteinExistence type="predicted"/>
<evidence type="ECO:0000313" key="2">
    <source>
        <dbReference type="Proteomes" id="UP001204142"/>
    </source>
</evidence>
<organism evidence="1 2">
    <name type="scientific">Limnobacter humi</name>
    <dbReference type="NCBI Taxonomy" id="1778671"/>
    <lineage>
        <taxon>Bacteria</taxon>
        <taxon>Pseudomonadati</taxon>
        <taxon>Pseudomonadota</taxon>
        <taxon>Betaproteobacteria</taxon>
        <taxon>Burkholderiales</taxon>
        <taxon>Burkholderiaceae</taxon>
        <taxon>Limnobacter</taxon>
    </lineage>
</organism>
<dbReference type="EMBL" id="JANIGO010000001">
    <property type="protein sequence ID" value="MCQ8895005.1"/>
    <property type="molecule type" value="Genomic_DNA"/>
</dbReference>
<sequence length="148" mass="16704">MNRLIYLSSASLVVHVIFTLAGCLQSKPLLEGHWAVVRVVDSAPISAMGPDDEQAHVGQTFLFKPNEWAFEDMVCNEPTAHSTPTLPQTFFDEYRIEPEQDWLKGSRVVEFKCQRGDFVSPVLLKDGRFLFVLDGVLFEAKQIEPHSP</sequence>